<proteinExistence type="inferred from homology"/>
<evidence type="ECO:0000256" key="1">
    <source>
        <dbReference type="ARBA" id="ARBA00005234"/>
    </source>
</evidence>
<dbReference type="OrthoDB" id="3258419at2759"/>
<feature type="domain" description="Ubiquitin-like protease family profile" evidence="5">
    <location>
        <begin position="176"/>
        <end position="363"/>
    </location>
</feature>
<dbReference type="GO" id="GO:0008234">
    <property type="term" value="F:cysteine-type peptidase activity"/>
    <property type="evidence" value="ECO:0007669"/>
    <property type="project" value="InterPro"/>
</dbReference>
<dbReference type="InterPro" id="IPR003653">
    <property type="entry name" value="Peptidase_C48_C"/>
</dbReference>
<feature type="compositionally biased region" description="Polar residues" evidence="4">
    <location>
        <begin position="535"/>
        <end position="548"/>
    </location>
</feature>
<dbReference type="SUPFAM" id="SSF54001">
    <property type="entry name" value="Cysteine proteinases"/>
    <property type="match status" value="1"/>
</dbReference>
<gene>
    <name evidence="6" type="ORF">HYDPIDRAFT_32656</name>
</gene>
<evidence type="ECO:0000313" key="6">
    <source>
        <dbReference type="EMBL" id="KIJ59916.1"/>
    </source>
</evidence>
<protein>
    <recommendedName>
        <fullName evidence="5">Ubiquitin-like protease family profile domain-containing protein</fullName>
    </recommendedName>
</protein>
<dbReference type="Pfam" id="PF02902">
    <property type="entry name" value="Peptidase_C48"/>
    <property type="match status" value="1"/>
</dbReference>
<dbReference type="Proteomes" id="UP000053820">
    <property type="component" value="Unassembled WGS sequence"/>
</dbReference>
<dbReference type="InterPro" id="IPR038765">
    <property type="entry name" value="Papain-like_cys_pep_sf"/>
</dbReference>
<evidence type="ECO:0000256" key="4">
    <source>
        <dbReference type="SAM" id="MobiDB-lite"/>
    </source>
</evidence>
<dbReference type="AlphaFoldDB" id="A0A0C9W9G6"/>
<dbReference type="GO" id="GO:0006508">
    <property type="term" value="P:proteolysis"/>
    <property type="evidence" value="ECO:0007669"/>
    <property type="project" value="UniProtKB-KW"/>
</dbReference>
<accession>A0A0C9W9G6</accession>
<sequence length="601" mass="66681">MGDIIDLTTSKPFISAEWIGKGKKYDTNILPSFVVDARFATTALPAAQQSWIPSPSLSVSQILTLSLPAPSSTIVTVTAKRWFSEDRPDEDFTYLSSRPIPPNDVIKELEGAFGQAWLNGAQSMIDPRFNDGRDRLPLWVLTFWKEMNTVIRAQSTWRASEVWLSAESRTTESTQVMAKARELLSVLPWKADVGYGTTTLVFAQLLGTQWLSDDVMDQMMDNLASQVCSVASTAKALVGSSKLAMVLELVAPSWDFSAKNARILSQYEVQITGFGYRWLYFPAHVHGNHWIAVMVDFHEKTIRYGDSLEGSSPPPKTLVQMLKRWLDARFGGQFRLLNEQMAHGMQTDTFSCGIVTANTIAHAIFGEALWQPSSRSMARASWFIINAREYLQKDQLRQLEPGYGAMGLASVDVLGNSEVLEFIAKNNTPPQSAQVEVLATDVNPPYLDRLPMLPSESHNKLSLSFILDAPCHTTFSRSGLDDDELDTAWDLATDILLDHPPSPQDELEDAISNATLAETSLVGWLKGSWSNNLKRTRSETSVSSQALASETEPPEKRAPQPVKKQARIPMESRTIVLKRTMANGRSLTALGNGLRADFDHP</sequence>
<organism evidence="6 7">
    <name type="scientific">Hydnomerulius pinastri MD-312</name>
    <dbReference type="NCBI Taxonomy" id="994086"/>
    <lineage>
        <taxon>Eukaryota</taxon>
        <taxon>Fungi</taxon>
        <taxon>Dikarya</taxon>
        <taxon>Basidiomycota</taxon>
        <taxon>Agaricomycotina</taxon>
        <taxon>Agaricomycetes</taxon>
        <taxon>Agaricomycetidae</taxon>
        <taxon>Boletales</taxon>
        <taxon>Boletales incertae sedis</taxon>
        <taxon>Leucogyrophana</taxon>
    </lineage>
</organism>
<evidence type="ECO:0000256" key="3">
    <source>
        <dbReference type="ARBA" id="ARBA00022801"/>
    </source>
</evidence>
<reference evidence="6 7" key="1">
    <citation type="submission" date="2014-04" db="EMBL/GenBank/DDBJ databases">
        <title>Evolutionary Origins and Diversification of the Mycorrhizal Mutualists.</title>
        <authorList>
            <consortium name="DOE Joint Genome Institute"/>
            <consortium name="Mycorrhizal Genomics Consortium"/>
            <person name="Kohler A."/>
            <person name="Kuo A."/>
            <person name="Nagy L.G."/>
            <person name="Floudas D."/>
            <person name="Copeland A."/>
            <person name="Barry K.W."/>
            <person name="Cichocki N."/>
            <person name="Veneault-Fourrey C."/>
            <person name="LaButti K."/>
            <person name="Lindquist E.A."/>
            <person name="Lipzen A."/>
            <person name="Lundell T."/>
            <person name="Morin E."/>
            <person name="Murat C."/>
            <person name="Riley R."/>
            <person name="Ohm R."/>
            <person name="Sun H."/>
            <person name="Tunlid A."/>
            <person name="Henrissat B."/>
            <person name="Grigoriev I.V."/>
            <person name="Hibbett D.S."/>
            <person name="Martin F."/>
        </authorList>
    </citation>
    <scope>NUCLEOTIDE SEQUENCE [LARGE SCALE GENOMIC DNA]</scope>
    <source>
        <strain evidence="6 7">MD-312</strain>
    </source>
</reference>
<keyword evidence="2" id="KW-0645">Protease</keyword>
<dbReference type="PROSITE" id="PS50600">
    <property type="entry name" value="ULP_PROTEASE"/>
    <property type="match status" value="1"/>
</dbReference>
<keyword evidence="3" id="KW-0378">Hydrolase</keyword>
<comment type="similarity">
    <text evidence="1">Belongs to the peptidase C48 family.</text>
</comment>
<dbReference type="Gene3D" id="3.40.395.10">
    <property type="entry name" value="Adenoviral Proteinase, Chain A"/>
    <property type="match status" value="1"/>
</dbReference>
<feature type="region of interest" description="Disordered" evidence="4">
    <location>
        <begin position="535"/>
        <end position="571"/>
    </location>
</feature>
<name>A0A0C9W9G6_9AGAM</name>
<dbReference type="HOGENOM" id="CLU_454184_0_0_1"/>
<evidence type="ECO:0000259" key="5">
    <source>
        <dbReference type="PROSITE" id="PS50600"/>
    </source>
</evidence>
<dbReference type="EMBL" id="KN839878">
    <property type="protein sequence ID" value="KIJ59916.1"/>
    <property type="molecule type" value="Genomic_DNA"/>
</dbReference>
<evidence type="ECO:0000256" key="2">
    <source>
        <dbReference type="ARBA" id="ARBA00022670"/>
    </source>
</evidence>
<dbReference type="GO" id="GO:0019783">
    <property type="term" value="F:ubiquitin-like protein peptidase activity"/>
    <property type="evidence" value="ECO:0007669"/>
    <property type="project" value="UniProtKB-ARBA"/>
</dbReference>
<keyword evidence="7" id="KW-1185">Reference proteome</keyword>
<evidence type="ECO:0000313" key="7">
    <source>
        <dbReference type="Proteomes" id="UP000053820"/>
    </source>
</evidence>